<dbReference type="EMBL" id="JAINUF010000005">
    <property type="protein sequence ID" value="KAJ8358966.1"/>
    <property type="molecule type" value="Genomic_DNA"/>
</dbReference>
<organism evidence="2 3">
    <name type="scientific">Synaphobranchus kaupii</name>
    <name type="common">Kaup's arrowtooth eel</name>
    <dbReference type="NCBI Taxonomy" id="118154"/>
    <lineage>
        <taxon>Eukaryota</taxon>
        <taxon>Metazoa</taxon>
        <taxon>Chordata</taxon>
        <taxon>Craniata</taxon>
        <taxon>Vertebrata</taxon>
        <taxon>Euteleostomi</taxon>
        <taxon>Actinopterygii</taxon>
        <taxon>Neopterygii</taxon>
        <taxon>Teleostei</taxon>
        <taxon>Anguilliformes</taxon>
        <taxon>Synaphobranchidae</taxon>
        <taxon>Synaphobranchus</taxon>
    </lineage>
</organism>
<feature type="region of interest" description="Disordered" evidence="1">
    <location>
        <begin position="1"/>
        <end position="36"/>
    </location>
</feature>
<gene>
    <name evidence="2" type="ORF">SKAU_G00154910</name>
</gene>
<name>A0A9Q1IY95_SYNKA</name>
<evidence type="ECO:0000256" key="1">
    <source>
        <dbReference type="SAM" id="MobiDB-lite"/>
    </source>
</evidence>
<dbReference type="Proteomes" id="UP001152622">
    <property type="component" value="Chromosome 5"/>
</dbReference>
<evidence type="ECO:0000313" key="3">
    <source>
        <dbReference type="Proteomes" id="UP001152622"/>
    </source>
</evidence>
<keyword evidence="3" id="KW-1185">Reference proteome</keyword>
<feature type="region of interest" description="Disordered" evidence="1">
    <location>
        <begin position="87"/>
        <end position="139"/>
    </location>
</feature>
<proteinExistence type="predicted"/>
<comment type="caution">
    <text evidence="2">The sequence shown here is derived from an EMBL/GenBank/DDBJ whole genome shotgun (WGS) entry which is preliminary data.</text>
</comment>
<sequence>MQQPKSVWTNPSCSSGGDTIKKPTQPTIYSHNKPNVARQRVTALRALLRRDVSGGGNPIPISRKVRLRKDEEEIYAGSVRRVLIGKERGITAASPSPEHAQEEQESGPPNRTAPNQPEPSALSPGERRTSTGRVLDRLL</sequence>
<reference evidence="2" key="1">
    <citation type="journal article" date="2023" name="Science">
        <title>Genome structures resolve the early diversification of teleost fishes.</title>
        <authorList>
            <person name="Parey E."/>
            <person name="Louis A."/>
            <person name="Montfort J."/>
            <person name="Bouchez O."/>
            <person name="Roques C."/>
            <person name="Iampietro C."/>
            <person name="Lluch J."/>
            <person name="Castinel A."/>
            <person name="Donnadieu C."/>
            <person name="Desvignes T."/>
            <person name="Floi Bucao C."/>
            <person name="Jouanno E."/>
            <person name="Wen M."/>
            <person name="Mejri S."/>
            <person name="Dirks R."/>
            <person name="Jansen H."/>
            <person name="Henkel C."/>
            <person name="Chen W.J."/>
            <person name="Zahm M."/>
            <person name="Cabau C."/>
            <person name="Klopp C."/>
            <person name="Thompson A.W."/>
            <person name="Robinson-Rechavi M."/>
            <person name="Braasch I."/>
            <person name="Lecointre G."/>
            <person name="Bobe J."/>
            <person name="Postlethwait J.H."/>
            <person name="Berthelot C."/>
            <person name="Roest Crollius H."/>
            <person name="Guiguen Y."/>
        </authorList>
    </citation>
    <scope>NUCLEOTIDE SEQUENCE</scope>
    <source>
        <strain evidence="2">WJC10195</strain>
    </source>
</reference>
<dbReference type="AlphaFoldDB" id="A0A9Q1IY95"/>
<protein>
    <submittedName>
        <fullName evidence="2">Uncharacterized protein</fullName>
    </submittedName>
</protein>
<feature type="compositionally biased region" description="Polar residues" evidence="1">
    <location>
        <begin position="1"/>
        <end position="33"/>
    </location>
</feature>
<evidence type="ECO:0000313" key="2">
    <source>
        <dbReference type="EMBL" id="KAJ8358966.1"/>
    </source>
</evidence>
<feature type="compositionally biased region" description="Basic and acidic residues" evidence="1">
    <location>
        <begin position="125"/>
        <end position="139"/>
    </location>
</feature>
<accession>A0A9Q1IY95</accession>